<evidence type="ECO:0000313" key="2">
    <source>
        <dbReference type="Proteomes" id="UP001283361"/>
    </source>
</evidence>
<reference evidence="1" key="1">
    <citation type="journal article" date="2023" name="G3 (Bethesda)">
        <title>A reference genome for the long-term kleptoplast-retaining sea slug Elysia crispata morphotype clarki.</title>
        <authorList>
            <person name="Eastman K.E."/>
            <person name="Pendleton A.L."/>
            <person name="Shaikh M.A."/>
            <person name="Suttiyut T."/>
            <person name="Ogas R."/>
            <person name="Tomko P."/>
            <person name="Gavelis G."/>
            <person name="Widhalm J.R."/>
            <person name="Wisecaver J.H."/>
        </authorList>
    </citation>
    <scope>NUCLEOTIDE SEQUENCE</scope>
    <source>
        <strain evidence="1">ECLA1</strain>
    </source>
</reference>
<name>A0AAE1AWS6_9GAST</name>
<comment type="caution">
    <text evidence="1">The sequence shown here is derived from an EMBL/GenBank/DDBJ whole genome shotgun (WGS) entry which is preliminary data.</text>
</comment>
<dbReference type="AlphaFoldDB" id="A0AAE1AWS6"/>
<organism evidence="1 2">
    <name type="scientific">Elysia crispata</name>
    <name type="common">lettuce slug</name>
    <dbReference type="NCBI Taxonomy" id="231223"/>
    <lineage>
        <taxon>Eukaryota</taxon>
        <taxon>Metazoa</taxon>
        <taxon>Spiralia</taxon>
        <taxon>Lophotrochozoa</taxon>
        <taxon>Mollusca</taxon>
        <taxon>Gastropoda</taxon>
        <taxon>Heterobranchia</taxon>
        <taxon>Euthyneura</taxon>
        <taxon>Panpulmonata</taxon>
        <taxon>Sacoglossa</taxon>
        <taxon>Placobranchoidea</taxon>
        <taxon>Plakobranchidae</taxon>
        <taxon>Elysia</taxon>
    </lineage>
</organism>
<protein>
    <submittedName>
        <fullName evidence="1">Uncharacterized protein</fullName>
    </submittedName>
</protein>
<gene>
    <name evidence="1" type="ORF">RRG08_045448</name>
</gene>
<sequence>MFISQYQISEQNNGTFFLSMFDILYLLPAMRWLGCAKYSVYPVAVARTCKGLVLNTEKYSVNPVAVARTCPPNLYESLAWGQGLPHFDVSEVIGKTYCTSSEPGAPVKVPLSIECLSTRNPRNSPVTRLKGRAWAGQARPSFNLLRGNVAG</sequence>
<accession>A0AAE1AWS6</accession>
<dbReference type="Proteomes" id="UP001283361">
    <property type="component" value="Unassembled WGS sequence"/>
</dbReference>
<proteinExistence type="predicted"/>
<keyword evidence="2" id="KW-1185">Reference proteome</keyword>
<dbReference type="EMBL" id="JAWDGP010001056">
    <property type="protein sequence ID" value="KAK3795458.1"/>
    <property type="molecule type" value="Genomic_DNA"/>
</dbReference>
<evidence type="ECO:0000313" key="1">
    <source>
        <dbReference type="EMBL" id="KAK3795458.1"/>
    </source>
</evidence>